<dbReference type="Proteomes" id="UP000094527">
    <property type="component" value="Unassembled WGS sequence"/>
</dbReference>
<keyword evidence="15" id="KW-1185">Reference proteome</keyword>
<evidence type="ECO:0000256" key="7">
    <source>
        <dbReference type="ARBA" id="ARBA00023033"/>
    </source>
</evidence>
<dbReference type="PROSITE" id="PS00086">
    <property type="entry name" value="CYTOCHROME_P450"/>
    <property type="match status" value="1"/>
</dbReference>
<evidence type="ECO:0000313" key="14">
    <source>
        <dbReference type="EMBL" id="ODM94569.1"/>
    </source>
</evidence>
<accession>A0A1D2MNB9</accession>
<dbReference type="STRING" id="48709.A0A1D2MNB9"/>
<comment type="similarity">
    <text evidence="2">Belongs to the cytochrome P450 family.</text>
</comment>
<dbReference type="SUPFAM" id="SSF48264">
    <property type="entry name" value="Cytochrome P450"/>
    <property type="match status" value="1"/>
</dbReference>
<dbReference type="PANTHER" id="PTHR24291:SF50">
    <property type="entry name" value="BIFUNCTIONAL ALBAFLAVENONE MONOOXYGENASE_TERPENE SYNTHASE"/>
    <property type="match status" value="1"/>
</dbReference>
<dbReference type="InterPro" id="IPR009721">
    <property type="entry name" value="O-acyltransferase_WSD1_C"/>
</dbReference>
<evidence type="ECO:0000256" key="4">
    <source>
        <dbReference type="ARBA" id="ARBA00022723"/>
    </source>
</evidence>
<comment type="caution">
    <text evidence="14">The sequence shown here is derived from an EMBL/GenBank/DDBJ whole genome shotgun (WGS) entry which is preliminary data.</text>
</comment>
<feature type="domain" description="O-acyltransferase WSD1-like N-terminal" evidence="12">
    <location>
        <begin position="552"/>
        <end position="660"/>
    </location>
</feature>
<dbReference type="GO" id="GO:0004497">
    <property type="term" value="F:monooxygenase activity"/>
    <property type="evidence" value="ECO:0007669"/>
    <property type="project" value="UniProtKB-KW"/>
</dbReference>
<reference evidence="14 15" key="1">
    <citation type="journal article" date="2016" name="Genome Biol. Evol.">
        <title>Gene Family Evolution Reflects Adaptation to Soil Environmental Stressors in the Genome of the Collembolan Orchesella cincta.</title>
        <authorList>
            <person name="Faddeeva-Vakhrusheva A."/>
            <person name="Derks M.F."/>
            <person name="Anvar S.Y."/>
            <person name="Agamennone V."/>
            <person name="Suring W."/>
            <person name="Smit S."/>
            <person name="van Straalen N.M."/>
            <person name="Roelofs D."/>
        </authorList>
    </citation>
    <scope>NUCLEOTIDE SEQUENCE [LARGE SCALE GENOMIC DNA]</scope>
    <source>
        <tissue evidence="14">Mixed pool</tissue>
    </source>
</reference>
<dbReference type="EC" id="2.3.1.75" evidence="9"/>
<protein>
    <recommendedName>
        <fullName evidence="9">long-chain-alcohol O-fatty-acyltransferase</fullName>
        <ecNumber evidence="9">2.3.1.75</ecNumber>
    </recommendedName>
</protein>
<dbReference type="Gene3D" id="1.10.630.10">
    <property type="entry name" value="Cytochrome P450"/>
    <property type="match status" value="1"/>
</dbReference>
<dbReference type="InterPro" id="IPR017972">
    <property type="entry name" value="Cyt_P450_CS"/>
</dbReference>
<keyword evidence="5" id="KW-0560">Oxidoreductase</keyword>
<evidence type="ECO:0000256" key="1">
    <source>
        <dbReference type="ARBA" id="ARBA00001971"/>
    </source>
</evidence>
<comment type="cofactor">
    <cofactor evidence="1 11">
        <name>heme</name>
        <dbReference type="ChEBI" id="CHEBI:30413"/>
    </cofactor>
</comment>
<feature type="binding site" description="axial binding residue" evidence="11">
    <location>
        <position position="418"/>
    </location>
    <ligand>
        <name>heme</name>
        <dbReference type="ChEBI" id="CHEBI:30413"/>
    </ligand>
    <ligandPart>
        <name>Fe</name>
        <dbReference type="ChEBI" id="CHEBI:18248"/>
    </ligandPart>
</feature>
<dbReference type="OrthoDB" id="619536at2759"/>
<dbReference type="InterPro" id="IPR001128">
    <property type="entry name" value="Cyt_P450"/>
</dbReference>
<dbReference type="PRINTS" id="PR00463">
    <property type="entry name" value="EP450I"/>
</dbReference>
<proteinExistence type="inferred from homology"/>
<dbReference type="GO" id="GO:0020037">
    <property type="term" value="F:heme binding"/>
    <property type="evidence" value="ECO:0007669"/>
    <property type="project" value="InterPro"/>
</dbReference>
<evidence type="ECO:0000256" key="11">
    <source>
        <dbReference type="PIRSR" id="PIRSR602401-1"/>
    </source>
</evidence>
<comment type="catalytic activity">
    <reaction evidence="10">
        <text>a long chain fatty alcohol + a fatty acyl-CoA = a long-chain alcohol wax ester + CoA</text>
        <dbReference type="Rhea" id="RHEA:38443"/>
        <dbReference type="ChEBI" id="CHEBI:17135"/>
        <dbReference type="ChEBI" id="CHEBI:57287"/>
        <dbReference type="ChEBI" id="CHEBI:77636"/>
        <dbReference type="ChEBI" id="CHEBI:235323"/>
        <dbReference type="EC" id="2.3.1.75"/>
    </reaction>
</comment>
<evidence type="ECO:0000259" key="12">
    <source>
        <dbReference type="Pfam" id="PF03007"/>
    </source>
</evidence>
<dbReference type="GO" id="GO:0047196">
    <property type="term" value="F:long-chain-alcohol O-fatty-acyltransferase activity"/>
    <property type="evidence" value="ECO:0007669"/>
    <property type="project" value="UniProtKB-EC"/>
</dbReference>
<evidence type="ECO:0000256" key="5">
    <source>
        <dbReference type="ARBA" id="ARBA00023002"/>
    </source>
</evidence>
<dbReference type="Pfam" id="PF03007">
    <property type="entry name" value="WS_DGAT_cat"/>
    <property type="match status" value="1"/>
</dbReference>
<evidence type="ECO:0000256" key="3">
    <source>
        <dbReference type="ARBA" id="ARBA00022617"/>
    </source>
</evidence>
<dbReference type="PRINTS" id="PR00385">
    <property type="entry name" value="P450"/>
</dbReference>
<dbReference type="InterPro" id="IPR050196">
    <property type="entry name" value="Cytochrome_P450_Monoox"/>
</dbReference>
<evidence type="ECO:0000256" key="6">
    <source>
        <dbReference type="ARBA" id="ARBA00023004"/>
    </source>
</evidence>
<dbReference type="Pfam" id="PF00067">
    <property type="entry name" value="p450"/>
    <property type="match status" value="1"/>
</dbReference>
<evidence type="ECO:0000256" key="8">
    <source>
        <dbReference type="ARBA" id="ARBA00024360"/>
    </source>
</evidence>
<name>A0A1D2MNB9_ORCCI</name>
<keyword evidence="6 11" id="KW-0408">Iron</keyword>
<evidence type="ECO:0000256" key="2">
    <source>
        <dbReference type="ARBA" id="ARBA00010617"/>
    </source>
</evidence>
<dbReference type="GO" id="GO:0016705">
    <property type="term" value="F:oxidoreductase activity, acting on paired donors, with incorporation or reduction of molecular oxygen"/>
    <property type="evidence" value="ECO:0007669"/>
    <property type="project" value="InterPro"/>
</dbReference>
<dbReference type="AlphaFoldDB" id="A0A1D2MNB9"/>
<keyword evidence="7" id="KW-0503">Monooxygenase</keyword>
<evidence type="ECO:0000313" key="15">
    <source>
        <dbReference type="Proteomes" id="UP000094527"/>
    </source>
</evidence>
<keyword evidence="4 11" id="KW-0479">Metal-binding</keyword>
<feature type="domain" description="O-acyltransferase WSD1 C-terminal" evidence="13">
    <location>
        <begin position="792"/>
        <end position="932"/>
    </location>
</feature>
<dbReference type="InterPro" id="IPR004255">
    <property type="entry name" value="O-acyltransferase_WSD1_N"/>
</dbReference>
<sequence>MTVSLPGPRPFPWKFIGNTLSVVSNIDIPQLLLKLAKTYGPYYRFTFANEEFIIISSPSAAQAVLSSTDSLHLRKGRVLEKIWPVETQALMIMPGGEEWKKRRKMLARPFMNKALQLHNPCFNKQCERLLDNLMKRFHNETTINVVNDLLRECTFGISSETLMGVDIVEEIEDGAQFHENLEAYNKMLFSRIWRPWLLIPWVWRNSSQFKNLKVLETRMKKVTSKVIEKYREKVALEYNFDENDNNDLQYTVAEVMIRNKVEEQNIFDEVTAMLSVANDTTPLTTEYTLFMLALHPEHQNKCRQEIDAVYNNPSNYDNGILRFEALKEMKHLERCIQESLRIHPITLIMRRLEAPLQIDDKLILPPDTSVIVAPYIMHNMAEYYPNPEIFDPDRFLPEEVKKRNPYSYIPFSGGIRNCIGMKLAQIELKVMIATILRNFEVHTHDKKENIKLVVDGSIRPAEPIRFSYPLAIFIFVPVLSYRSIVERFLPKLDPRFGSALKGVAAVFSARDPYTNPLSVLLPYFYLDQTLDKNHLIKLFNERIVNLRNRNGDPVYIQLRQKIVRKFGYNFWFNVTNFDLSEHIKYLNESDPEGLIKDSEMIDLTLQLSKRPFNSERSPWEILIIPRFQHENDSEIKSALIFRFHHCLADGFSILQIVLRLGEQPMHLSAKESTEKRTLTFMDKFISVIYNLRIFIEGPLEILKQTIFSIDSNQWLTNVEKYYTGKFSAQEYDISLSTLKKIKERNFCVATSLITMLVQATGRTMKRQNVVGNKTKLYVAFPLPLPNRPDGMSNHFTFARMPVIVDVNDVMETAGSVKLEYQRLKGSATSFVFPFIFNLLASLPIEWTPDLNNGFQSTCLFSNFPGPSQPIDIAGVRILEMIVSGTPTKLCAIASLALSYNGKVRFMFGGDKINISKEDADFLKQEIVNVFNKLSQNS</sequence>
<dbReference type="GO" id="GO:0045017">
    <property type="term" value="P:glycerolipid biosynthetic process"/>
    <property type="evidence" value="ECO:0007669"/>
    <property type="project" value="InterPro"/>
</dbReference>
<keyword evidence="3 11" id="KW-0349">Heme</keyword>
<dbReference type="Pfam" id="PF06974">
    <property type="entry name" value="WS_DGAT_C"/>
    <property type="match status" value="1"/>
</dbReference>
<dbReference type="PANTHER" id="PTHR24291">
    <property type="entry name" value="CYTOCHROME P450 FAMILY 4"/>
    <property type="match status" value="1"/>
</dbReference>
<evidence type="ECO:0000256" key="9">
    <source>
        <dbReference type="ARBA" id="ARBA00024388"/>
    </source>
</evidence>
<dbReference type="GO" id="GO:0004144">
    <property type="term" value="F:diacylglycerol O-acyltransferase activity"/>
    <property type="evidence" value="ECO:0007669"/>
    <property type="project" value="InterPro"/>
</dbReference>
<dbReference type="InterPro" id="IPR002401">
    <property type="entry name" value="Cyt_P450_E_grp-I"/>
</dbReference>
<evidence type="ECO:0000256" key="10">
    <source>
        <dbReference type="ARBA" id="ARBA00047604"/>
    </source>
</evidence>
<evidence type="ECO:0000259" key="13">
    <source>
        <dbReference type="Pfam" id="PF06974"/>
    </source>
</evidence>
<dbReference type="GO" id="GO:0005506">
    <property type="term" value="F:iron ion binding"/>
    <property type="evidence" value="ECO:0007669"/>
    <property type="project" value="InterPro"/>
</dbReference>
<comment type="similarity">
    <text evidence="8">In the N-terminal section; belongs to the long-chain O-acyltransferase family.</text>
</comment>
<gene>
    <name evidence="14" type="ORF">Ocin01_12111</name>
</gene>
<dbReference type="InterPro" id="IPR036396">
    <property type="entry name" value="Cyt_P450_sf"/>
</dbReference>
<organism evidence="14 15">
    <name type="scientific">Orchesella cincta</name>
    <name type="common">Springtail</name>
    <name type="synonym">Podura cincta</name>
    <dbReference type="NCBI Taxonomy" id="48709"/>
    <lineage>
        <taxon>Eukaryota</taxon>
        <taxon>Metazoa</taxon>
        <taxon>Ecdysozoa</taxon>
        <taxon>Arthropoda</taxon>
        <taxon>Hexapoda</taxon>
        <taxon>Collembola</taxon>
        <taxon>Entomobryomorpha</taxon>
        <taxon>Entomobryoidea</taxon>
        <taxon>Orchesellidae</taxon>
        <taxon>Orchesellinae</taxon>
        <taxon>Orchesella</taxon>
    </lineage>
</organism>
<dbReference type="EMBL" id="LJIJ01000786">
    <property type="protein sequence ID" value="ODM94569.1"/>
    <property type="molecule type" value="Genomic_DNA"/>
</dbReference>